<dbReference type="CDD" id="cd04213">
    <property type="entry name" value="CuRO_CcO_Caa3_II"/>
    <property type="match status" value="1"/>
</dbReference>
<keyword evidence="7" id="KW-0249">Electron transport</keyword>
<dbReference type="PANTHER" id="PTHR22888">
    <property type="entry name" value="CYTOCHROME C OXIDASE, SUBUNIT II"/>
    <property type="match status" value="1"/>
</dbReference>
<keyword evidence="13" id="KW-1133">Transmembrane helix</keyword>
<dbReference type="SUPFAM" id="SSF46626">
    <property type="entry name" value="Cytochrome c"/>
    <property type="match status" value="1"/>
</dbReference>
<evidence type="ECO:0000256" key="11">
    <source>
        <dbReference type="ARBA" id="ARBA00047816"/>
    </source>
</evidence>
<evidence type="ECO:0000256" key="7">
    <source>
        <dbReference type="ARBA" id="ARBA00022982"/>
    </source>
</evidence>
<organism evidence="16 17">
    <name type="scientific">Pseudoduganella aquatica</name>
    <dbReference type="NCBI Taxonomy" id="2660641"/>
    <lineage>
        <taxon>Bacteria</taxon>
        <taxon>Pseudomonadati</taxon>
        <taxon>Pseudomonadota</taxon>
        <taxon>Betaproteobacteria</taxon>
        <taxon>Burkholderiales</taxon>
        <taxon>Oxalobacteraceae</taxon>
        <taxon>Telluria group</taxon>
        <taxon>Pseudoduganella</taxon>
    </lineage>
</organism>
<evidence type="ECO:0000256" key="8">
    <source>
        <dbReference type="ARBA" id="ARBA00023004"/>
    </source>
</evidence>
<proteinExistence type="inferred from homology"/>
<evidence type="ECO:0000259" key="15">
    <source>
        <dbReference type="PROSITE" id="PS51007"/>
    </source>
</evidence>
<dbReference type="InterPro" id="IPR009056">
    <property type="entry name" value="Cyt_c-like_dom"/>
</dbReference>
<dbReference type="Proteomes" id="UP000450676">
    <property type="component" value="Unassembled WGS sequence"/>
</dbReference>
<keyword evidence="13" id="KW-0812">Transmembrane</keyword>
<dbReference type="EMBL" id="WWCU01000004">
    <property type="protein sequence ID" value="MYN06861.1"/>
    <property type="molecule type" value="Genomic_DNA"/>
</dbReference>
<keyword evidence="9" id="KW-0186">Copper</keyword>
<dbReference type="InterPro" id="IPR034236">
    <property type="entry name" value="CuRO_CcO_Caa3_II"/>
</dbReference>
<comment type="subcellular location">
    <subcellularLocation>
        <location evidence="1">Membrane</location>
    </subcellularLocation>
    <subcellularLocation>
        <location evidence="2">Periplasm</location>
    </subcellularLocation>
</comment>
<keyword evidence="8 12" id="KW-0408">Iron</keyword>
<evidence type="ECO:0000256" key="1">
    <source>
        <dbReference type="ARBA" id="ARBA00004370"/>
    </source>
</evidence>
<feature type="domain" description="Cytochrome c" evidence="15">
    <location>
        <begin position="232"/>
        <end position="335"/>
    </location>
</feature>
<dbReference type="PROSITE" id="PS51007">
    <property type="entry name" value="CYTC"/>
    <property type="match status" value="1"/>
</dbReference>
<dbReference type="GO" id="GO:0042773">
    <property type="term" value="P:ATP synthesis coupled electron transport"/>
    <property type="evidence" value="ECO:0007669"/>
    <property type="project" value="TreeGrafter"/>
</dbReference>
<dbReference type="InterPro" id="IPR036909">
    <property type="entry name" value="Cyt_c-like_dom_sf"/>
</dbReference>
<evidence type="ECO:0000256" key="10">
    <source>
        <dbReference type="ARBA" id="ARBA00023136"/>
    </source>
</evidence>
<comment type="catalytic activity">
    <reaction evidence="11">
        <text>4 Fe(II)-[cytochrome c] + O2 + 8 H(+)(in) = 4 Fe(III)-[cytochrome c] + 2 H2O + 4 H(+)(out)</text>
        <dbReference type="Rhea" id="RHEA:11436"/>
        <dbReference type="Rhea" id="RHEA-COMP:10350"/>
        <dbReference type="Rhea" id="RHEA-COMP:14399"/>
        <dbReference type="ChEBI" id="CHEBI:15377"/>
        <dbReference type="ChEBI" id="CHEBI:15378"/>
        <dbReference type="ChEBI" id="CHEBI:15379"/>
        <dbReference type="ChEBI" id="CHEBI:29033"/>
        <dbReference type="ChEBI" id="CHEBI:29034"/>
        <dbReference type="EC" id="7.1.1.9"/>
    </reaction>
</comment>
<dbReference type="RefSeq" id="WP_161071245.1">
    <property type="nucleotide sequence ID" value="NZ_WWCU01000004.1"/>
</dbReference>
<keyword evidence="5 12" id="KW-0349">Heme</keyword>
<name>A0A7X4H8Z3_9BURK</name>
<dbReference type="Pfam" id="PF00034">
    <property type="entry name" value="Cytochrom_C"/>
    <property type="match status" value="1"/>
</dbReference>
<comment type="similarity">
    <text evidence="3">Belongs to the cytochrome c oxidase subunit 2 family.</text>
</comment>
<dbReference type="Gene3D" id="2.60.40.420">
    <property type="entry name" value="Cupredoxins - blue copper proteins"/>
    <property type="match status" value="1"/>
</dbReference>
<feature type="transmembrane region" description="Helical" evidence="13">
    <location>
        <begin position="51"/>
        <end position="72"/>
    </location>
</feature>
<evidence type="ECO:0000256" key="3">
    <source>
        <dbReference type="ARBA" id="ARBA00007866"/>
    </source>
</evidence>
<dbReference type="GO" id="GO:0005507">
    <property type="term" value="F:copper ion binding"/>
    <property type="evidence" value="ECO:0007669"/>
    <property type="project" value="InterPro"/>
</dbReference>
<dbReference type="Pfam" id="PF00116">
    <property type="entry name" value="COX2"/>
    <property type="match status" value="1"/>
</dbReference>
<dbReference type="InterPro" id="IPR045187">
    <property type="entry name" value="CcO_II"/>
</dbReference>
<dbReference type="PANTHER" id="PTHR22888:SF9">
    <property type="entry name" value="CYTOCHROME C OXIDASE SUBUNIT 2"/>
    <property type="match status" value="1"/>
</dbReference>
<feature type="domain" description="Cytochrome oxidase subunit II copper A binding" evidence="14">
    <location>
        <begin position="86"/>
        <end position="202"/>
    </location>
</feature>
<dbReference type="InterPro" id="IPR002429">
    <property type="entry name" value="CcO_II-like_C"/>
</dbReference>
<dbReference type="PROSITE" id="PS50857">
    <property type="entry name" value="COX2_CUA"/>
    <property type="match status" value="1"/>
</dbReference>
<evidence type="ECO:0000256" key="6">
    <source>
        <dbReference type="ARBA" id="ARBA00022723"/>
    </source>
</evidence>
<dbReference type="InterPro" id="IPR001505">
    <property type="entry name" value="Copper_CuA"/>
</dbReference>
<protein>
    <submittedName>
        <fullName evidence="16">C-type cytochrome</fullName>
    </submittedName>
</protein>
<keyword evidence="10 13" id="KW-0472">Membrane</keyword>
<accession>A0A7X4H8Z3</accession>
<evidence type="ECO:0000256" key="12">
    <source>
        <dbReference type="PROSITE-ProRule" id="PRU00433"/>
    </source>
</evidence>
<keyword evidence="4" id="KW-0813">Transport</keyword>
<reference evidence="16 17" key="1">
    <citation type="submission" date="2019-12" db="EMBL/GenBank/DDBJ databases">
        <title>Novel species isolated from a subtropical stream in China.</title>
        <authorList>
            <person name="Lu H."/>
        </authorList>
    </citation>
    <scope>NUCLEOTIDE SEQUENCE [LARGE SCALE GENOMIC DNA]</scope>
    <source>
        <strain evidence="16 17">FT127W</strain>
    </source>
</reference>
<evidence type="ECO:0000256" key="13">
    <source>
        <dbReference type="SAM" id="Phobius"/>
    </source>
</evidence>
<dbReference type="SUPFAM" id="SSF49503">
    <property type="entry name" value="Cupredoxins"/>
    <property type="match status" value="1"/>
</dbReference>
<comment type="caution">
    <text evidence="16">The sequence shown here is derived from an EMBL/GenBank/DDBJ whole genome shotgun (WGS) entry which is preliminary data.</text>
</comment>
<dbReference type="PROSITE" id="PS00078">
    <property type="entry name" value="COX2"/>
    <property type="match status" value="1"/>
</dbReference>
<evidence type="ECO:0000313" key="16">
    <source>
        <dbReference type="EMBL" id="MYN06861.1"/>
    </source>
</evidence>
<dbReference type="AlphaFoldDB" id="A0A7X4H8Z3"/>
<feature type="transmembrane region" description="Helical" evidence="13">
    <location>
        <begin position="12"/>
        <end position="39"/>
    </location>
</feature>
<evidence type="ECO:0000259" key="14">
    <source>
        <dbReference type="PROSITE" id="PS50857"/>
    </source>
</evidence>
<evidence type="ECO:0000313" key="17">
    <source>
        <dbReference type="Proteomes" id="UP000450676"/>
    </source>
</evidence>
<dbReference type="GO" id="GO:0004129">
    <property type="term" value="F:cytochrome-c oxidase activity"/>
    <property type="evidence" value="ECO:0007669"/>
    <property type="project" value="UniProtKB-EC"/>
</dbReference>
<sequence length="335" mass="35305">MDAVLAPASADAAIIAQMAWVLIAGAALVFGCVMLLMGLSLRRRAGTLRPGLWIVGGGLLLPIAVLSALMAYNVRRSTQLATQTSQGALVVSVTARMWWWEVRYRDPSGGTDIVLANELHLPAGRPVYLALTSTDVIHSFWVPALAGKMDMVPGRMTGLALRPSRPGVYRGQCAEYCGLQHARMALHVVVEPPAAFGAWLAHQARPQPSPFTRATAANGHDGRSVADGEASARLALGRSAFERHCAACHAVRTAISRSESGAAPARASLPGAGPDLTHVASRMYLAAGTLRNDPGALAAWIADPHVHKRGVRMPAAAGMDPASLQALAAYLEQLK</sequence>
<dbReference type="GO" id="GO:0042597">
    <property type="term" value="C:periplasmic space"/>
    <property type="evidence" value="ECO:0007669"/>
    <property type="project" value="UniProtKB-SubCell"/>
</dbReference>
<evidence type="ECO:0000256" key="2">
    <source>
        <dbReference type="ARBA" id="ARBA00004418"/>
    </source>
</evidence>
<keyword evidence="6 12" id="KW-0479">Metal-binding</keyword>
<dbReference type="GO" id="GO:0016020">
    <property type="term" value="C:membrane"/>
    <property type="evidence" value="ECO:0007669"/>
    <property type="project" value="UniProtKB-SubCell"/>
</dbReference>
<keyword evidence="17" id="KW-1185">Reference proteome</keyword>
<evidence type="ECO:0000256" key="9">
    <source>
        <dbReference type="ARBA" id="ARBA00023008"/>
    </source>
</evidence>
<gene>
    <name evidence="16" type="ORF">GTP77_05870</name>
</gene>
<dbReference type="InterPro" id="IPR008972">
    <property type="entry name" value="Cupredoxin"/>
</dbReference>
<dbReference type="GO" id="GO:0020037">
    <property type="term" value="F:heme binding"/>
    <property type="evidence" value="ECO:0007669"/>
    <property type="project" value="InterPro"/>
</dbReference>
<evidence type="ECO:0000256" key="4">
    <source>
        <dbReference type="ARBA" id="ARBA00022448"/>
    </source>
</evidence>
<evidence type="ECO:0000256" key="5">
    <source>
        <dbReference type="ARBA" id="ARBA00022617"/>
    </source>
</evidence>